<evidence type="ECO:0008006" key="4">
    <source>
        <dbReference type="Google" id="ProtNLM"/>
    </source>
</evidence>
<keyword evidence="1" id="KW-0812">Transmembrane</keyword>
<feature type="transmembrane region" description="Helical" evidence="1">
    <location>
        <begin position="16"/>
        <end position="33"/>
    </location>
</feature>
<evidence type="ECO:0000313" key="3">
    <source>
        <dbReference type="Proteomes" id="UP000188298"/>
    </source>
</evidence>
<accession>A0A1Q2LF29</accession>
<keyword evidence="1" id="KW-1133">Transmembrane helix</keyword>
<name>A0A1Q2LF29_9HELI</name>
<reference evidence="2 3" key="1">
    <citation type="submission" date="2017-02" db="EMBL/GenBank/DDBJ databases">
        <title>Whole genome sequencing of Helicobacter bilis strain AAQJH.</title>
        <authorList>
            <person name="Conlan S."/>
            <person name="Thomas P.J."/>
            <person name="Mullikin J."/>
            <person name="Palmore T.N."/>
            <person name="Frank K.M."/>
            <person name="Segre J.A."/>
        </authorList>
    </citation>
    <scope>NUCLEOTIDE SEQUENCE [LARGE SCALE GENOMIC DNA]</scope>
    <source>
        <strain evidence="2 3">AAQJH</strain>
    </source>
</reference>
<dbReference type="Proteomes" id="UP000188298">
    <property type="component" value="Chromosome"/>
</dbReference>
<evidence type="ECO:0000313" key="2">
    <source>
        <dbReference type="EMBL" id="AQQ59005.1"/>
    </source>
</evidence>
<proteinExistence type="predicted"/>
<gene>
    <name evidence="2" type="ORF">XJ32_01565</name>
</gene>
<sequence>MSKLDEKKARLDELRVYRNFALTSLLAVVGFVFTKMTELNLWFLGLCAFGVVLLGVGVIVLQRKILKIIKEIGEL</sequence>
<dbReference type="KEGG" id="hbl:XJ32_01565"/>
<keyword evidence="1" id="KW-0472">Membrane</keyword>
<dbReference type="EMBL" id="CP019645">
    <property type="protein sequence ID" value="AQQ59005.1"/>
    <property type="molecule type" value="Genomic_DNA"/>
</dbReference>
<dbReference type="AlphaFoldDB" id="A0A1Q2LF29"/>
<evidence type="ECO:0000256" key="1">
    <source>
        <dbReference type="SAM" id="Phobius"/>
    </source>
</evidence>
<organism evidence="2 3">
    <name type="scientific">Helicobacter bilis</name>
    <dbReference type="NCBI Taxonomy" id="37372"/>
    <lineage>
        <taxon>Bacteria</taxon>
        <taxon>Pseudomonadati</taxon>
        <taxon>Campylobacterota</taxon>
        <taxon>Epsilonproteobacteria</taxon>
        <taxon>Campylobacterales</taxon>
        <taxon>Helicobacteraceae</taxon>
        <taxon>Helicobacter</taxon>
    </lineage>
</organism>
<feature type="transmembrane region" description="Helical" evidence="1">
    <location>
        <begin position="39"/>
        <end position="61"/>
    </location>
</feature>
<protein>
    <recommendedName>
        <fullName evidence="4">DUF202 domain-containing protein</fullName>
    </recommendedName>
</protein>
<dbReference type="RefSeq" id="WP_020995862.1">
    <property type="nucleotide sequence ID" value="NZ_CABKOK010000009.1"/>
</dbReference>